<feature type="domain" description="SAF" evidence="2">
    <location>
        <begin position="44"/>
        <end position="112"/>
    </location>
</feature>
<dbReference type="InterPro" id="IPR017592">
    <property type="entry name" value="Pilus_assmbl_Flp-typ_CpaB"/>
</dbReference>
<feature type="signal peptide" evidence="1">
    <location>
        <begin position="1"/>
        <end position="23"/>
    </location>
</feature>
<protein>
    <submittedName>
        <fullName evidence="3">Flp pilus assembly protein CpaB</fullName>
    </submittedName>
</protein>
<dbReference type="Pfam" id="PF08666">
    <property type="entry name" value="SAF"/>
    <property type="match status" value="1"/>
</dbReference>
<dbReference type="Pfam" id="PF16976">
    <property type="entry name" value="RcpC"/>
    <property type="match status" value="1"/>
</dbReference>
<accession>A0ABT3JEG4</accession>
<keyword evidence="1" id="KW-0732">Signal</keyword>
<name>A0ABT3JEG4_9SPHN</name>
<sequence>MDVKKIALLIGALLVAAVTAVMAKNMFTGASAPEAHAAPVPQGPKILVAKKAMAVGTIVDAESFTFQPWPAELVQNAYYQEGQPDSTMAKLIGTVVRNPITAGQPLTRGNLVGPQDRGFLAAALAPGMRAVTLPLDGRTGGVAGFVFPGDRVDLVLTQTVAGGGDGPPLKVSETIMRNLRILAIDQKVSANGDDGKPQIMKPDTVTVEATPRLAEKIAVAQSLGTISLSLRSIADNTADFQRAIAEGQVKLPANATPADERKLMLSFASQPIDAGSTYTTGGDVSRFQRRTVPAKTSTEDQKFDRAIGALDRMSGAINRAGGGAPAGGETAAPAGPVVRIARGNDVSIVPVGAR</sequence>
<comment type="caution">
    <text evidence="3">The sequence shown here is derived from an EMBL/GenBank/DDBJ whole genome shotgun (WGS) entry which is preliminary data.</text>
</comment>
<dbReference type="Proteomes" id="UP001526246">
    <property type="component" value="Unassembled WGS sequence"/>
</dbReference>
<reference evidence="3 4" key="1">
    <citation type="submission" date="2022-10" db="EMBL/GenBank/DDBJ databases">
        <title>Sphingomonas sp.</title>
        <authorList>
            <person name="Jin C."/>
        </authorList>
    </citation>
    <scope>NUCLEOTIDE SEQUENCE [LARGE SCALE GENOMIC DNA]</scope>
    <source>
        <strain evidence="3 4">BN140010</strain>
    </source>
</reference>
<evidence type="ECO:0000259" key="2">
    <source>
        <dbReference type="SMART" id="SM00858"/>
    </source>
</evidence>
<evidence type="ECO:0000313" key="3">
    <source>
        <dbReference type="EMBL" id="MCW3797155.1"/>
    </source>
</evidence>
<gene>
    <name evidence="3" type="primary">cpaB</name>
    <name evidence="3" type="ORF">OMW55_04950</name>
</gene>
<dbReference type="SMART" id="SM00858">
    <property type="entry name" value="SAF"/>
    <property type="match status" value="1"/>
</dbReference>
<keyword evidence="4" id="KW-1185">Reference proteome</keyword>
<feature type="chain" id="PRO_5046664494" evidence="1">
    <location>
        <begin position="24"/>
        <end position="354"/>
    </location>
</feature>
<organism evidence="3 4">
    <name type="scientific">Sphingomonas arvum</name>
    <dbReference type="NCBI Taxonomy" id="2992113"/>
    <lineage>
        <taxon>Bacteria</taxon>
        <taxon>Pseudomonadati</taxon>
        <taxon>Pseudomonadota</taxon>
        <taxon>Alphaproteobacteria</taxon>
        <taxon>Sphingomonadales</taxon>
        <taxon>Sphingomonadaceae</taxon>
        <taxon>Sphingomonas</taxon>
    </lineage>
</organism>
<dbReference type="InterPro" id="IPR031571">
    <property type="entry name" value="RcpC_dom"/>
</dbReference>
<evidence type="ECO:0000313" key="4">
    <source>
        <dbReference type="Proteomes" id="UP001526246"/>
    </source>
</evidence>
<dbReference type="NCBIfam" id="TIGR03177">
    <property type="entry name" value="pilus_cpaB"/>
    <property type="match status" value="1"/>
</dbReference>
<dbReference type="CDD" id="cd11614">
    <property type="entry name" value="SAF_CpaB_FlgA_like"/>
    <property type="match status" value="1"/>
</dbReference>
<dbReference type="EMBL" id="JAPDOB010000001">
    <property type="protein sequence ID" value="MCW3797155.1"/>
    <property type="molecule type" value="Genomic_DNA"/>
</dbReference>
<evidence type="ECO:0000256" key="1">
    <source>
        <dbReference type="SAM" id="SignalP"/>
    </source>
</evidence>
<dbReference type="InterPro" id="IPR013974">
    <property type="entry name" value="SAF"/>
</dbReference>
<dbReference type="RefSeq" id="WP_264881283.1">
    <property type="nucleotide sequence ID" value="NZ_JAPDOB010000001.1"/>
</dbReference>
<proteinExistence type="predicted"/>